<keyword evidence="2 3" id="KW-0456">Lyase</keyword>
<accession>A0ABP6RFH8</accession>
<comment type="cofactor">
    <cofactor evidence="3">
        <name>Mg(2+)</name>
        <dbReference type="ChEBI" id="CHEBI:18420"/>
    </cofactor>
</comment>
<organism evidence="7 8">
    <name type="scientific">Nesterenkonia halobia</name>
    <dbReference type="NCBI Taxonomy" id="37922"/>
    <lineage>
        <taxon>Bacteria</taxon>
        <taxon>Bacillati</taxon>
        <taxon>Actinomycetota</taxon>
        <taxon>Actinomycetes</taxon>
        <taxon>Micrococcales</taxon>
        <taxon>Micrococcaceae</taxon>
        <taxon>Nesterenkonia</taxon>
    </lineage>
</organism>
<feature type="binding site" evidence="3">
    <location>
        <position position="301"/>
    </location>
    <ligand>
        <name>CTP</name>
        <dbReference type="ChEBI" id="CHEBI:37563"/>
    </ligand>
</feature>
<dbReference type="SUPFAM" id="SSF102645">
    <property type="entry name" value="CoaB-like"/>
    <property type="match status" value="1"/>
</dbReference>
<keyword evidence="8" id="KW-1185">Reference proteome</keyword>
<comment type="caution">
    <text evidence="7">The sequence shown here is derived from an EMBL/GenBank/DDBJ whole genome shotgun (WGS) entry which is preliminary data.</text>
</comment>
<evidence type="ECO:0000313" key="8">
    <source>
        <dbReference type="Proteomes" id="UP001501736"/>
    </source>
</evidence>
<feature type="binding site" evidence="3">
    <location>
        <position position="373"/>
    </location>
    <ligand>
        <name>CTP</name>
        <dbReference type="ChEBI" id="CHEBI:37563"/>
    </ligand>
</feature>
<evidence type="ECO:0000256" key="1">
    <source>
        <dbReference type="ARBA" id="ARBA00022793"/>
    </source>
</evidence>
<evidence type="ECO:0000256" key="4">
    <source>
        <dbReference type="SAM" id="MobiDB-lite"/>
    </source>
</evidence>
<evidence type="ECO:0000256" key="3">
    <source>
        <dbReference type="HAMAP-Rule" id="MF_02225"/>
    </source>
</evidence>
<keyword evidence="3" id="KW-0288">FMN</keyword>
<dbReference type="SUPFAM" id="SSF52507">
    <property type="entry name" value="Homo-oligomeric flavin-containing Cys decarboxylases, HFCD"/>
    <property type="match status" value="1"/>
</dbReference>
<dbReference type="EMBL" id="BAAAYG010000007">
    <property type="protein sequence ID" value="GAA3286118.1"/>
    <property type="molecule type" value="Genomic_DNA"/>
</dbReference>
<dbReference type="PANTHER" id="PTHR14359:SF6">
    <property type="entry name" value="PHOSPHOPANTOTHENOYLCYSTEINE DECARBOXYLASE"/>
    <property type="match status" value="1"/>
</dbReference>
<dbReference type="InterPro" id="IPR035929">
    <property type="entry name" value="CoaB-like_sf"/>
</dbReference>
<feature type="binding site" evidence="3">
    <location>
        <position position="351"/>
    </location>
    <ligand>
        <name>CTP</name>
        <dbReference type="ChEBI" id="CHEBI:37563"/>
    </ligand>
</feature>
<evidence type="ECO:0000259" key="6">
    <source>
        <dbReference type="Pfam" id="PF04127"/>
    </source>
</evidence>
<keyword evidence="1 3" id="KW-0210">Decarboxylase</keyword>
<keyword evidence="3" id="KW-0460">Magnesium</keyword>
<feature type="domain" description="Flavoprotein" evidence="5">
    <location>
        <begin position="1"/>
        <end position="167"/>
    </location>
</feature>
<feature type="region of interest" description="Phosphopantothenoylcysteine decarboxylase" evidence="3">
    <location>
        <begin position="1"/>
        <end position="209"/>
    </location>
</feature>
<dbReference type="Pfam" id="PF02441">
    <property type="entry name" value="Flavoprotein"/>
    <property type="match status" value="1"/>
</dbReference>
<dbReference type="Pfam" id="PF04127">
    <property type="entry name" value="DFP"/>
    <property type="match status" value="1"/>
</dbReference>
<feature type="binding site" evidence="3">
    <location>
        <position position="311"/>
    </location>
    <ligand>
        <name>CTP</name>
        <dbReference type="ChEBI" id="CHEBI:37563"/>
    </ligand>
</feature>
<comment type="pathway">
    <text evidence="3">Cofactor biosynthesis; coenzyme A biosynthesis; CoA from (R)-pantothenate: step 2/5.</text>
</comment>
<comment type="catalytic activity">
    <reaction evidence="3">
        <text>N-[(R)-4-phosphopantothenoyl]-L-cysteine + H(+) = (R)-4'-phosphopantetheine + CO2</text>
        <dbReference type="Rhea" id="RHEA:16793"/>
        <dbReference type="ChEBI" id="CHEBI:15378"/>
        <dbReference type="ChEBI" id="CHEBI:16526"/>
        <dbReference type="ChEBI" id="CHEBI:59458"/>
        <dbReference type="ChEBI" id="CHEBI:61723"/>
        <dbReference type="EC" id="4.1.1.36"/>
    </reaction>
</comment>
<comment type="function">
    <text evidence="3">Catalyzes two sequential steps in the biosynthesis of coenzyme A. In the first step cysteine is conjugated to 4'-phosphopantothenate to form 4-phosphopantothenoylcysteine. In the second step the latter compound is decarboxylated to form 4'-phosphopantotheine.</text>
</comment>
<dbReference type="GO" id="GO:0016874">
    <property type="term" value="F:ligase activity"/>
    <property type="evidence" value="ECO:0007669"/>
    <property type="project" value="UniProtKB-KW"/>
</dbReference>
<keyword evidence="3" id="KW-0285">Flavoprotein</keyword>
<feature type="region of interest" description="Phosphopantothenate--cysteine ligase" evidence="3">
    <location>
        <begin position="210"/>
        <end position="442"/>
    </location>
</feature>
<dbReference type="InterPro" id="IPR007085">
    <property type="entry name" value="DNA/pantothenate-metab_flavo_C"/>
</dbReference>
<protein>
    <recommendedName>
        <fullName evidence="3">Coenzyme A biosynthesis bifunctional protein CoaBC</fullName>
    </recommendedName>
    <alternativeName>
        <fullName evidence="3">DNA/pantothenate metabolism flavoprotein</fullName>
    </alternativeName>
    <alternativeName>
        <fullName evidence="3">Phosphopantothenoylcysteine synthetase/decarboxylase</fullName>
        <shortName evidence="3">PPCS-PPCDC</shortName>
    </alternativeName>
    <domain>
        <recommendedName>
            <fullName evidence="3">Phosphopantothenoylcysteine decarboxylase</fullName>
            <shortName evidence="3">PPC decarboxylase</shortName>
            <shortName evidence="3">PPC-DC</shortName>
            <ecNumber evidence="3">4.1.1.36</ecNumber>
        </recommendedName>
        <alternativeName>
            <fullName evidence="3">CoaC</fullName>
        </alternativeName>
    </domain>
    <domain>
        <recommendedName>
            <fullName evidence="3">Phosphopantothenate--cysteine ligase</fullName>
            <ecNumber evidence="3">6.3.2.5</ecNumber>
        </recommendedName>
        <alternativeName>
            <fullName evidence="3">CoaB</fullName>
        </alternativeName>
        <alternativeName>
            <fullName evidence="3">Phosphopantothenoylcysteine synthetase</fullName>
            <shortName evidence="3">PPC synthetase</shortName>
            <shortName evidence="3">PPC-S</shortName>
        </alternativeName>
    </domain>
</protein>
<reference evidence="8" key="1">
    <citation type="journal article" date="2019" name="Int. J. Syst. Evol. Microbiol.">
        <title>The Global Catalogue of Microorganisms (GCM) 10K type strain sequencing project: providing services to taxonomists for standard genome sequencing and annotation.</title>
        <authorList>
            <consortium name="The Broad Institute Genomics Platform"/>
            <consortium name="The Broad Institute Genome Sequencing Center for Infectious Disease"/>
            <person name="Wu L."/>
            <person name="Ma J."/>
        </authorList>
    </citation>
    <scope>NUCLEOTIDE SEQUENCE [LARGE SCALE GENOMIC DNA]</scope>
    <source>
        <strain evidence="8">JCM 11483</strain>
    </source>
</reference>
<keyword evidence="3" id="KW-0479">Metal-binding</keyword>
<dbReference type="EC" id="6.3.2.5" evidence="3"/>
<dbReference type="HAMAP" id="MF_02225">
    <property type="entry name" value="CoaBC"/>
    <property type="match status" value="1"/>
</dbReference>
<comment type="catalytic activity">
    <reaction evidence="3">
        <text>(R)-4'-phosphopantothenate + L-cysteine + CTP = N-[(R)-4-phosphopantothenoyl]-L-cysteine + CMP + diphosphate + H(+)</text>
        <dbReference type="Rhea" id="RHEA:19397"/>
        <dbReference type="ChEBI" id="CHEBI:10986"/>
        <dbReference type="ChEBI" id="CHEBI:15378"/>
        <dbReference type="ChEBI" id="CHEBI:33019"/>
        <dbReference type="ChEBI" id="CHEBI:35235"/>
        <dbReference type="ChEBI" id="CHEBI:37563"/>
        <dbReference type="ChEBI" id="CHEBI:59458"/>
        <dbReference type="ChEBI" id="CHEBI:60377"/>
        <dbReference type="EC" id="6.3.2.5"/>
    </reaction>
</comment>
<dbReference type="InterPro" id="IPR036551">
    <property type="entry name" value="Flavin_trans-like"/>
</dbReference>
<dbReference type="RefSeq" id="WP_344720901.1">
    <property type="nucleotide sequence ID" value="NZ_BAAAYG010000007.1"/>
</dbReference>
<comment type="pathway">
    <text evidence="3">Cofactor biosynthesis; coenzyme A biosynthesis; CoA from (R)-pantothenate: step 3/5.</text>
</comment>
<proteinExistence type="inferred from homology"/>
<feature type="binding site" evidence="3">
    <location>
        <begin position="329"/>
        <end position="332"/>
    </location>
    <ligand>
        <name>CTP</name>
        <dbReference type="ChEBI" id="CHEBI:37563"/>
    </ligand>
</feature>
<evidence type="ECO:0000259" key="5">
    <source>
        <dbReference type="Pfam" id="PF02441"/>
    </source>
</evidence>
<dbReference type="InterPro" id="IPR005252">
    <property type="entry name" value="CoaBC"/>
</dbReference>
<dbReference type="Gene3D" id="3.40.50.1950">
    <property type="entry name" value="Flavin prenyltransferase-like"/>
    <property type="match status" value="1"/>
</dbReference>
<sequence length="442" mass="46022">MRIVLGVSGGIAAYKAVHLLRLLREEGHQVDVVPTRAALEFVGRPTWEAISGRAVTTDVFESVDEVRHVRLGQQADLVVVAPATADLLARARAGTADDLLTSTLLATEAPTVLVPAMHTEMWRHPATVDNVAVLRDRGVDVVEPASGRLTGADTGPGRLPEPEEIHAHLRPLLDGEGACPRPADEPAAASDPIRAEEASSAAGPLAGRRVVVTAGGTREALDPVRYLGNRSSGRQGVALAEAALAAGAEVHLIAGIVETELPAAGPRLSLEHVESARELQQAVAAQAPSADVLLMAAAVADFRPADYAAAKIKKTDDVDAPTITLTRNPDILAETVRARPARGGPTVIVGFAAETGDGATDPLELAQTKLLRKGCELLVLNRVGEGLVFGRDSTEIHVLASFGVQGVLGDVEPAHVVGTKREAADAVVDRAARLLVAAGGRF</sequence>
<feature type="region of interest" description="Disordered" evidence="4">
    <location>
        <begin position="173"/>
        <end position="201"/>
    </location>
</feature>
<dbReference type="PANTHER" id="PTHR14359">
    <property type="entry name" value="HOMO-OLIGOMERIC FLAVIN CONTAINING CYS DECARBOXYLASE FAMILY"/>
    <property type="match status" value="1"/>
</dbReference>
<comment type="caution">
    <text evidence="3">Lacks conserved residue(s) required for the propagation of feature annotation.</text>
</comment>
<name>A0ABP6RFH8_9MICC</name>
<comment type="similarity">
    <text evidence="3">In the C-terminal section; belongs to the PPC synthetase family.</text>
</comment>
<keyword evidence="3" id="KW-0511">Multifunctional enzyme</keyword>
<evidence type="ECO:0000256" key="2">
    <source>
        <dbReference type="ARBA" id="ARBA00023239"/>
    </source>
</evidence>
<comment type="cofactor">
    <cofactor evidence="3">
        <name>FMN</name>
        <dbReference type="ChEBI" id="CHEBI:58210"/>
    </cofactor>
    <text evidence="3">Binds 1 FMN per subunit.</text>
</comment>
<feature type="domain" description="DNA/pantothenate metabolism flavoprotein C-terminal" evidence="6">
    <location>
        <begin position="205"/>
        <end position="405"/>
    </location>
</feature>
<dbReference type="Proteomes" id="UP001501736">
    <property type="component" value="Unassembled WGS sequence"/>
</dbReference>
<gene>
    <name evidence="3 7" type="primary">coaBC</name>
    <name evidence="7" type="ORF">GCM10020260_20260</name>
</gene>
<dbReference type="Gene3D" id="3.40.50.10300">
    <property type="entry name" value="CoaB-like"/>
    <property type="match status" value="1"/>
</dbReference>
<evidence type="ECO:0000313" key="7">
    <source>
        <dbReference type="EMBL" id="GAA3286118.1"/>
    </source>
</evidence>
<comment type="similarity">
    <text evidence="3">In the N-terminal section; belongs to the HFCD (homo-oligomeric flavin containing Cys decarboxylase) superfamily.</text>
</comment>
<keyword evidence="3 7" id="KW-0436">Ligase</keyword>
<feature type="binding site" evidence="3">
    <location>
        <position position="369"/>
    </location>
    <ligand>
        <name>CTP</name>
        <dbReference type="ChEBI" id="CHEBI:37563"/>
    </ligand>
</feature>
<dbReference type="InterPro" id="IPR003382">
    <property type="entry name" value="Flavoprotein"/>
</dbReference>
<dbReference type="EC" id="4.1.1.36" evidence="3"/>